<protein>
    <submittedName>
        <fullName evidence="1">Acetyl-CoA decarbonylase/synthase subunit alpha</fullName>
    </submittedName>
</protein>
<dbReference type="SUPFAM" id="SSF56821">
    <property type="entry name" value="Prismane protein-like"/>
    <property type="match status" value="1"/>
</dbReference>
<organism evidence="1">
    <name type="scientific">Uncultured archaeon GZfos26G2</name>
    <dbReference type="NCBI Taxonomy" id="3386331"/>
    <lineage>
        <taxon>Archaea</taxon>
        <taxon>Methanobacteriati</taxon>
        <taxon>Methanobacteriota</taxon>
        <taxon>Stenosarchaea group</taxon>
        <taxon>Methanomicrobia</taxon>
        <taxon>Candidatus Methanophagales</taxon>
        <taxon>Candidatus Methanophagaceae</taxon>
        <taxon>Candidatus Methanophaga</taxon>
    </lineage>
</organism>
<sequence length="100" mass="11806">MMAKLCIRPSDTDRGRPIKLTHYIDLNLKYLSTYPPDWHLFVRAASDLPIATRNELLKKLEDERGWKIDWKKKKIEKGPIRGYNPSFNPTNLERLVRGKK</sequence>
<reference evidence="1" key="1">
    <citation type="journal article" date="2004" name="Science">
        <title>Reverse methanogenesis: testing the hypothesis with environmental genomics.</title>
        <authorList>
            <person name="Hallam S.J."/>
            <person name="Putnam N."/>
            <person name="Preston C.M."/>
            <person name="Detter J.C."/>
            <person name="Rokhsar D."/>
            <person name="Richardson P.M."/>
            <person name="DeLong E.F."/>
        </authorList>
    </citation>
    <scope>NUCLEOTIDE SEQUENCE</scope>
</reference>
<proteinExistence type="predicted"/>
<reference evidence="1" key="2">
    <citation type="submission" date="2004-08" db="EMBL/GenBank/DDBJ databases">
        <authorList>
            <person name="Putnam N."/>
            <person name="Detter J.C."/>
            <person name="Richardson P.M."/>
            <person name="Rokhsar D."/>
        </authorList>
    </citation>
    <scope>NUCLEOTIDE SEQUENCE</scope>
</reference>
<dbReference type="InterPro" id="IPR011254">
    <property type="entry name" value="Prismane-like_sf"/>
</dbReference>
<name>Q64C93_UNCAG</name>
<dbReference type="GO" id="GO:0016491">
    <property type="term" value="F:oxidoreductase activity"/>
    <property type="evidence" value="ECO:0007669"/>
    <property type="project" value="InterPro"/>
</dbReference>
<dbReference type="AlphaFoldDB" id="Q64C93"/>
<gene>
    <name evidence="1" type="primary">cdhA-2</name>
    <name evidence="1" type="ORF">GZ24D9_28</name>
</gene>
<evidence type="ECO:0000313" key="1">
    <source>
        <dbReference type="EMBL" id="AAU82984.1"/>
    </source>
</evidence>
<dbReference type="EMBL" id="AY714837">
    <property type="protein sequence ID" value="AAU82984.1"/>
    <property type="molecule type" value="Genomic_DNA"/>
</dbReference>
<accession>Q64C93</accession>